<keyword evidence="7" id="KW-0067">ATP-binding</keyword>
<dbReference type="PRINTS" id="PR00344">
    <property type="entry name" value="BCTRLSENSOR"/>
</dbReference>
<dbReference type="InterPro" id="IPR004358">
    <property type="entry name" value="Sig_transdc_His_kin-like_C"/>
</dbReference>
<evidence type="ECO:0000256" key="1">
    <source>
        <dbReference type="ARBA" id="ARBA00000085"/>
    </source>
</evidence>
<keyword evidence="4" id="KW-0808">Transferase</keyword>
<evidence type="ECO:0000259" key="9">
    <source>
        <dbReference type="PROSITE" id="PS50109"/>
    </source>
</evidence>
<proteinExistence type="predicted"/>
<protein>
    <recommendedName>
        <fullName evidence="2">histidine kinase</fullName>
        <ecNumber evidence="2">2.7.13.3</ecNumber>
    </recommendedName>
</protein>
<accession>A0ABV6YQ30</accession>
<dbReference type="InterPro" id="IPR036890">
    <property type="entry name" value="HATPase_C_sf"/>
</dbReference>
<dbReference type="Gene3D" id="3.30.565.10">
    <property type="entry name" value="Histidine kinase-like ATPase, C-terminal domain"/>
    <property type="match status" value="1"/>
</dbReference>
<dbReference type="PANTHER" id="PTHR43065:SF10">
    <property type="entry name" value="PEROXIDE STRESS-ACTIVATED HISTIDINE KINASE MAK3"/>
    <property type="match status" value="1"/>
</dbReference>
<reference evidence="10 11" key="1">
    <citation type="submission" date="2024-09" db="EMBL/GenBank/DDBJ databases">
        <authorList>
            <person name="D'Angelo T."/>
        </authorList>
    </citation>
    <scope>NUCLEOTIDE SEQUENCE [LARGE SCALE GENOMIC DNA]</scope>
    <source>
        <strain evidence="10">SAG AM-311-F02</strain>
    </source>
</reference>
<gene>
    <name evidence="10" type="ORF">ACFL2Z_04700</name>
</gene>
<dbReference type="InterPro" id="IPR036097">
    <property type="entry name" value="HisK_dim/P_sf"/>
</dbReference>
<dbReference type="Pfam" id="PF02518">
    <property type="entry name" value="HATPase_c"/>
    <property type="match status" value="1"/>
</dbReference>
<evidence type="ECO:0000256" key="4">
    <source>
        <dbReference type="ARBA" id="ARBA00022679"/>
    </source>
</evidence>
<dbReference type="CDD" id="cd00082">
    <property type="entry name" value="HisKA"/>
    <property type="match status" value="1"/>
</dbReference>
<name>A0ABV6YQ30_UNCEI</name>
<evidence type="ECO:0000256" key="3">
    <source>
        <dbReference type="ARBA" id="ARBA00022553"/>
    </source>
</evidence>
<dbReference type="SMART" id="SM00387">
    <property type="entry name" value="HATPase_c"/>
    <property type="match status" value="1"/>
</dbReference>
<evidence type="ECO:0000256" key="6">
    <source>
        <dbReference type="ARBA" id="ARBA00022777"/>
    </source>
</evidence>
<keyword evidence="8" id="KW-0902">Two-component regulatory system</keyword>
<dbReference type="InterPro" id="IPR003594">
    <property type="entry name" value="HATPase_dom"/>
</dbReference>
<sequence>LSEVYRGSGLPVRQTRHIRAEQSDCLKPLVNACNESHRLFCERFPGVGGDAFVGHGRLGVETPCPFLRRDEGTELAKCLRSLINQAGMLGRESGALAIAPVTLSSSSWGMLCAYSDVGGAFTPDDMCFMCLAASTVRHMWQAADAAGSVRRLQAEGETVSELAHDLKYPLMRMSDSLDNLASGKEESYDGESALDVLRAEVQRLDLLARELIDASNRENKSPEIVDITDGIKYCIELAGDDASGKQINIRRHMEVTPPPIFANSQDVRSILINVLINSIDAAGEGGSVDITVETNGERGGTESVVLTIQDSGPGVPSTELGRVFDPFYTTKESGSGMGLFSSKKRARANGGDLVCEIGPDGKSRFVVWFPVASG</sequence>
<dbReference type="InterPro" id="IPR003661">
    <property type="entry name" value="HisK_dim/P_dom"/>
</dbReference>
<keyword evidence="5" id="KW-0547">Nucleotide-binding</keyword>
<evidence type="ECO:0000256" key="7">
    <source>
        <dbReference type="ARBA" id="ARBA00022840"/>
    </source>
</evidence>
<dbReference type="GO" id="GO:0016301">
    <property type="term" value="F:kinase activity"/>
    <property type="evidence" value="ECO:0007669"/>
    <property type="project" value="UniProtKB-KW"/>
</dbReference>
<dbReference type="EC" id="2.7.13.3" evidence="2"/>
<evidence type="ECO:0000256" key="5">
    <source>
        <dbReference type="ARBA" id="ARBA00022741"/>
    </source>
</evidence>
<evidence type="ECO:0000256" key="2">
    <source>
        <dbReference type="ARBA" id="ARBA00012438"/>
    </source>
</evidence>
<dbReference type="CDD" id="cd00075">
    <property type="entry name" value="HATPase"/>
    <property type="match status" value="1"/>
</dbReference>
<comment type="caution">
    <text evidence="10">The sequence shown here is derived from an EMBL/GenBank/DDBJ whole genome shotgun (WGS) entry which is preliminary data.</text>
</comment>
<feature type="non-terminal residue" evidence="10">
    <location>
        <position position="1"/>
    </location>
</feature>
<organism evidence="10 11">
    <name type="scientific">Eiseniibacteriota bacterium</name>
    <dbReference type="NCBI Taxonomy" id="2212470"/>
    <lineage>
        <taxon>Bacteria</taxon>
        <taxon>Candidatus Eiseniibacteriota</taxon>
    </lineage>
</organism>
<keyword evidence="3" id="KW-0597">Phosphoprotein</keyword>
<dbReference type="PROSITE" id="PS50109">
    <property type="entry name" value="HIS_KIN"/>
    <property type="match status" value="1"/>
</dbReference>
<feature type="domain" description="Histidine kinase" evidence="9">
    <location>
        <begin position="161"/>
        <end position="373"/>
    </location>
</feature>
<keyword evidence="6 10" id="KW-0418">Kinase</keyword>
<evidence type="ECO:0000313" key="11">
    <source>
        <dbReference type="Proteomes" id="UP001594288"/>
    </source>
</evidence>
<keyword evidence="11" id="KW-1185">Reference proteome</keyword>
<dbReference type="EMBL" id="JBHPEI010000082">
    <property type="protein sequence ID" value="MFC1800191.1"/>
    <property type="molecule type" value="Genomic_DNA"/>
</dbReference>
<comment type="catalytic activity">
    <reaction evidence="1">
        <text>ATP + protein L-histidine = ADP + protein N-phospho-L-histidine.</text>
        <dbReference type="EC" id="2.7.13.3"/>
    </reaction>
</comment>
<dbReference type="PANTHER" id="PTHR43065">
    <property type="entry name" value="SENSOR HISTIDINE KINASE"/>
    <property type="match status" value="1"/>
</dbReference>
<dbReference type="SUPFAM" id="SSF47384">
    <property type="entry name" value="Homodimeric domain of signal transducing histidine kinase"/>
    <property type="match status" value="1"/>
</dbReference>
<dbReference type="InterPro" id="IPR005467">
    <property type="entry name" value="His_kinase_dom"/>
</dbReference>
<dbReference type="SUPFAM" id="SSF55874">
    <property type="entry name" value="ATPase domain of HSP90 chaperone/DNA topoisomerase II/histidine kinase"/>
    <property type="match status" value="1"/>
</dbReference>
<evidence type="ECO:0000256" key="8">
    <source>
        <dbReference type="ARBA" id="ARBA00023012"/>
    </source>
</evidence>
<dbReference type="Proteomes" id="UP001594288">
    <property type="component" value="Unassembled WGS sequence"/>
</dbReference>
<evidence type="ECO:0000313" key="10">
    <source>
        <dbReference type="EMBL" id="MFC1800191.1"/>
    </source>
</evidence>
<dbReference type="Gene3D" id="1.10.287.130">
    <property type="match status" value="1"/>
</dbReference>